<dbReference type="InterPro" id="IPR002745">
    <property type="entry name" value="Ptrans_KptA/Tpt1"/>
</dbReference>
<dbReference type="SUPFAM" id="SSF52047">
    <property type="entry name" value="RNI-like"/>
    <property type="match status" value="1"/>
</dbReference>
<dbReference type="GO" id="GO:0000215">
    <property type="term" value="F:tRNA 2'-phosphotransferase activity"/>
    <property type="evidence" value="ECO:0007669"/>
    <property type="project" value="UniProtKB-EC"/>
</dbReference>
<evidence type="ECO:0000256" key="3">
    <source>
        <dbReference type="ARBA" id="ARBA00047949"/>
    </source>
</evidence>
<organism evidence="4 5">
    <name type="scientific">Elysia marginata</name>
    <dbReference type="NCBI Taxonomy" id="1093978"/>
    <lineage>
        <taxon>Eukaryota</taxon>
        <taxon>Metazoa</taxon>
        <taxon>Spiralia</taxon>
        <taxon>Lophotrochozoa</taxon>
        <taxon>Mollusca</taxon>
        <taxon>Gastropoda</taxon>
        <taxon>Heterobranchia</taxon>
        <taxon>Euthyneura</taxon>
        <taxon>Panpulmonata</taxon>
        <taxon>Sacoglossa</taxon>
        <taxon>Placobranchoidea</taxon>
        <taxon>Plakobranchidae</taxon>
        <taxon>Elysia</taxon>
    </lineage>
</organism>
<dbReference type="Gene3D" id="1.10.10.970">
    <property type="entry name" value="RNA 2'-phosphotransferase, Tpt1/KptA family, N-terminal domain"/>
    <property type="match status" value="1"/>
</dbReference>
<dbReference type="Gene3D" id="3.80.10.10">
    <property type="entry name" value="Ribonuclease Inhibitor"/>
    <property type="match status" value="1"/>
</dbReference>
<dbReference type="SMART" id="SM00367">
    <property type="entry name" value="LRR_CC"/>
    <property type="match status" value="3"/>
</dbReference>
<dbReference type="EC" id="2.7.1.160" evidence="2"/>
<dbReference type="SUPFAM" id="SSF56399">
    <property type="entry name" value="ADP-ribosylation"/>
    <property type="match status" value="1"/>
</dbReference>
<evidence type="ECO:0000256" key="1">
    <source>
        <dbReference type="ARBA" id="ARBA00003343"/>
    </source>
</evidence>
<dbReference type="InterPro" id="IPR042080">
    <property type="entry name" value="RNA_2'-PTrans_N"/>
</dbReference>
<name>A0AAV4JGZ1_9GAST</name>
<comment type="caution">
    <text evidence="4">The sequence shown here is derived from an EMBL/GenBank/DDBJ whole genome shotgun (WGS) entry which is preliminary data.</text>
</comment>
<dbReference type="InterPro" id="IPR050648">
    <property type="entry name" value="F-box_LRR-repeat"/>
</dbReference>
<evidence type="ECO:0000256" key="2">
    <source>
        <dbReference type="ARBA" id="ARBA00012007"/>
    </source>
</evidence>
<proteinExistence type="predicted"/>
<dbReference type="GO" id="GO:0005737">
    <property type="term" value="C:cytoplasm"/>
    <property type="evidence" value="ECO:0007669"/>
    <property type="project" value="TreeGrafter"/>
</dbReference>
<dbReference type="Pfam" id="PF01885">
    <property type="entry name" value="PTS_2-RNA"/>
    <property type="match status" value="1"/>
</dbReference>
<comment type="function">
    <text evidence="1">Catalyzes the last step of tRNA splicing, the transfer of the splice junction 2'-phosphate from ligated tRNA to NAD to produce ADP-ribose 1''-2'' cyclic phosphate.</text>
</comment>
<keyword evidence="5" id="KW-1185">Reference proteome</keyword>
<reference evidence="4 5" key="1">
    <citation type="journal article" date="2021" name="Elife">
        <title>Chloroplast acquisition without the gene transfer in kleptoplastic sea slugs, Plakobranchus ocellatus.</title>
        <authorList>
            <person name="Maeda T."/>
            <person name="Takahashi S."/>
            <person name="Yoshida T."/>
            <person name="Shimamura S."/>
            <person name="Takaki Y."/>
            <person name="Nagai Y."/>
            <person name="Toyoda A."/>
            <person name="Suzuki Y."/>
            <person name="Arimoto A."/>
            <person name="Ishii H."/>
            <person name="Satoh N."/>
            <person name="Nishiyama T."/>
            <person name="Hasebe M."/>
            <person name="Maruyama T."/>
            <person name="Minagawa J."/>
            <person name="Obokata J."/>
            <person name="Shigenobu S."/>
        </authorList>
    </citation>
    <scope>NUCLEOTIDE SEQUENCE [LARGE SCALE GENOMIC DNA]</scope>
</reference>
<protein>
    <recommendedName>
        <fullName evidence="2">2'-phosphotransferase</fullName>
        <ecNumber evidence="2">2.7.1.160</ecNumber>
    </recommendedName>
</protein>
<evidence type="ECO:0000313" key="5">
    <source>
        <dbReference type="Proteomes" id="UP000762676"/>
    </source>
</evidence>
<evidence type="ECO:0000313" key="4">
    <source>
        <dbReference type="EMBL" id="GFS22052.1"/>
    </source>
</evidence>
<gene>
    <name evidence="4" type="ORF">ElyMa_001607800</name>
</gene>
<dbReference type="InterPro" id="IPR006553">
    <property type="entry name" value="Leu-rich_rpt_Cys-con_subtyp"/>
</dbReference>
<accession>A0AAV4JGZ1</accession>
<sequence length="379" mass="44031">MSQIDKNHDSNQLTDWDKEESRKKLSKRLAYLLRYGAVKEGLEVDDNGYVELGQLCRTNLLQRHSEAEVLEAIKTSTSYRHTNRYDYRERDGQVYVRAAYLRNFEKVSFVNEALPVFLDSTEPISQEHKSEDILFEFSMGCVLDYLDDFDLQDFPDEHILRLMLRRLKREKKLTTKALRVLLVPTITCLDLEGVYLTNSSVRLVWTQCPHLRAVSLKDCGYIITDNILAQFTKNLPCLERLNLCLCSHLTNKSLASLAKNLPRLHTLHMTRVPSLTAKGVLDFLQKSLAIKFLDVYYLQTTSEEYKSLVTLAQTREVTLVLREPWETMSTSMGKVEEDETSREVNDAQNDSVENYRDVENPVVLERLLNEMWIDNDDEM</sequence>
<dbReference type="InterPro" id="IPR032675">
    <property type="entry name" value="LRR_dom_sf"/>
</dbReference>
<dbReference type="AlphaFoldDB" id="A0AAV4JGZ1"/>
<dbReference type="EMBL" id="BMAT01003225">
    <property type="protein sequence ID" value="GFS22052.1"/>
    <property type="molecule type" value="Genomic_DNA"/>
</dbReference>
<dbReference type="Proteomes" id="UP000762676">
    <property type="component" value="Unassembled WGS sequence"/>
</dbReference>
<dbReference type="PANTHER" id="PTHR13382">
    <property type="entry name" value="MITOCHONDRIAL ATP SYNTHASE COUPLING FACTOR B"/>
    <property type="match status" value="1"/>
</dbReference>
<comment type="catalytic activity">
    <reaction evidence="3">
        <text>2'-phospho-[ligated tRNA] + NAD(+) = mature tRNA + ADP-alpha-D-ribose 1'',2''-cyclic phosphate + nicotinamide</text>
        <dbReference type="Rhea" id="RHEA:23324"/>
        <dbReference type="Rhea" id="RHEA-COMP:11106"/>
        <dbReference type="Rhea" id="RHEA-COMP:11107"/>
        <dbReference type="ChEBI" id="CHEBI:17154"/>
        <dbReference type="ChEBI" id="CHEBI:57540"/>
        <dbReference type="ChEBI" id="CHEBI:76596"/>
        <dbReference type="ChEBI" id="CHEBI:82883"/>
        <dbReference type="ChEBI" id="CHEBI:85027"/>
        <dbReference type="EC" id="2.7.1.160"/>
    </reaction>
</comment>